<dbReference type="AlphaFoldDB" id="A0A4Y7PMB5"/>
<evidence type="ECO:0000256" key="1">
    <source>
        <dbReference type="SAM" id="MobiDB-lite"/>
    </source>
</evidence>
<accession>A0A4Y7PMB5</accession>
<dbReference type="Proteomes" id="UP000294933">
    <property type="component" value="Unassembled WGS sequence"/>
</dbReference>
<feature type="region of interest" description="Disordered" evidence="1">
    <location>
        <begin position="1"/>
        <end position="24"/>
    </location>
</feature>
<gene>
    <name evidence="2" type="ORF">BD410DRAFT_104132</name>
</gene>
<dbReference type="EMBL" id="ML170270">
    <property type="protein sequence ID" value="TDL15590.1"/>
    <property type="molecule type" value="Genomic_DNA"/>
</dbReference>
<feature type="compositionally biased region" description="Polar residues" evidence="1">
    <location>
        <begin position="1"/>
        <end position="11"/>
    </location>
</feature>
<keyword evidence="3" id="KW-1185">Reference proteome</keyword>
<proteinExistence type="predicted"/>
<evidence type="ECO:0000313" key="3">
    <source>
        <dbReference type="Proteomes" id="UP000294933"/>
    </source>
</evidence>
<reference evidence="2 3" key="1">
    <citation type="submission" date="2018-06" db="EMBL/GenBank/DDBJ databases">
        <title>A transcriptomic atlas of mushroom development highlights an independent origin of complex multicellularity.</title>
        <authorList>
            <consortium name="DOE Joint Genome Institute"/>
            <person name="Krizsan K."/>
            <person name="Almasi E."/>
            <person name="Merenyi Z."/>
            <person name="Sahu N."/>
            <person name="Viragh M."/>
            <person name="Koszo T."/>
            <person name="Mondo S."/>
            <person name="Kiss B."/>
            <person name="Balint B."/>
            <person name="Kues U."/>
            <person name="Barry K."/>
            <person name="Hegedus J.C."/>
            <person name="Henrissat B."/>
            <person name="Johnson J."/>
            <person name="Lipzen A."/>
            <person name="Ohm R."/>
            <person name="Nagy I."/>
            <person name="Pangilinan J."/>
            <person name="Yan J."/>
            <person name="Xiong Y."/>
            <person name="Grigoriev I.V."/>
            <person name="Hibbett D.S."/>
            <person name="Nagy L.G."/>
        </authorList>
    </citation>
    <scope>NUCLEOTIDE SEQUENCE [LARGE SCALE GENOMIC DNA]</scope>
    <source>
        <strain evidence="2 3">SZMC22713</strain>
    </source>
</reference>
<name>A0A4Y7PMB5_9AGAM</name>
<dbReference type="VEuPathDB" id="FungiDB:BD410DRAFT_104132"/>
<sequence>MSRPGDSSESPTALALDPHPHSDGEKWREDVAALLAFVDEGDQVECVAFANGLKIYKRLAVCVYVQLRCGKVDLKSLTSLAEPLASWSSWDDITSLCKHDVIRAKLWELVQTNDAHNVTFGMGWLMCDTDVTSQRNLAPRLVILSQ</sequence>
<protein>
    <submittedName>
        <fullName evidence="2">Uncharacterized protein</fullName>
    </submittedName>
</protein>
<evidence type="ECO:0000313" key="2">
    <source>
        <dbReference type="EMBL" id="TDL15590.1"/>
    </source>
</evidence>
<organism evidence="2 3">
    <name type="scientific">Rickenella mellea</name>
    <dbReference type="NCBI Taxonomy" id="50990"/>
    <lineage>
        <taxon>Eukaryota</taxon>
        <taxon>Fungi</taxon>
        <taxon>Dikarya</taxon>
        <taxon>Basidiomycota</taxon>
        <taxon>Agaricomycotina</taxon>
        <taxon>Agaricomycetes</taxon>
        <taxon>Hymenochaetales</taxon>
        <taxon>Rickenellaceae</taxon>
        <taxon>Rickenella</taxon>
    </lineage>
</organism>